<evidence type="ECO:0000313" key="1">
    <source>
        <dbReference type="EMBL" id="CNT80608.1"/>
    </source>
</evidence>
<sequence>MIIMVATLKKENQNSSSPNTLTLIRLMAQMISTTLSTQIQCGTAGNQTPI</sequence>
<evidence type="ECO:0000313" key="2">
    <source>
        <dbReference type="Proteomes" id="UP000041314"/>
    </source>
</evidence>
<dbReference type="Proteomes" id="UP000041314">
    <property type="component" value="Unassembled WGS sequence"/>
</dbReference>
<gene>
    <name evidence="1" type="ORF">ERS008198_01091</name>
</gene>
<reference evidence="1 2" key="1">
    <citation type="submission" date="2015-03" db="EMBL/GenBank/DDBJ databases">
        <authorList>
            <consortium name="Pathogen Informatics"/>
        </authorList>
    </citation>
    <scope>NUCLEOTIDE SEQUENCE [LARGE SCALE GENOMIC DNA]</scope>
    <source>
        <strain evidence="1 2">A1104</strain>
    </source>
</reference>
<organism evidence="1 2">
    <name type="scientific">Salmonella enterica subsp. enterica serovar Bovismorbificans</name>
    <dbReference type="NCBI Taxonomy" id="58097"/>
    <lineage>
        <taxon>Bacteria</taxon>
        <taxon>Pseudomonadati</taxon>
        <taxon>Pseudomonadota</taxon>
        <taxon>Gammaproteobacteria</taxon>
        <taxon>Enterobacterales</taxon>
        <taxon>Enterobacteriaceae</taxon>
        <taxon>Salmonella</taxon>
    </lineage>
</organism>
<dbReference type="EMBL" id="CQPA01000005">
    <property type="protein sequence ID" value="CNT80608.1"/>
    <property type="molecule type" value="Genomic_DNA"/>
</dbReference>
<protein>
    <submittedName>
        <fullName evidence="1">Uncharacterized protein</fullName>
    </submittedName>
</protein>
<proteinExistence type="predicted"/>
<dbReference type="AlphaFoldDB" id="A0A655BVF1"/>
<accession>A0A655BVF1</accession>
<name>A0A655BVF1_SALET</name>